<feature type="transmembrane region" description="Helical" evidence="7">
    <location>
        <begin position="214"/>
        <end position="232"/>
    </location>
</feature>
<reference evidence="8 9" key="1">
    <citation type="submission" date="2016-11" db="EMBL/GenBank/DDBJ databases">
        <title>The macronuclear genome of Stentor coeruleus: a giant cell with tiny introns.</title>
        <authorList>
            <person name="Slabodnick M."/>
            <person name="Ruby J.G."/>
            <person name="Reiff S.B."/>
            <person name="Swart E.C."/>
            <person name="Gosai S."/>
            <person name="Prabakaran S."/>
            <person name="Witkowska E."/>
            <person name="Larue G.E."/>
            <person name="Fisher S."/>
            <person name="Freeman R.M."/>
            <person name="Gunawardena J."/>
            <person name="Chu W."/>
            <person name="Stover N.A."/>
            <person name="Gregory B.D."/>
            <person name="Nowacki M."/>
            <person name="Derisi J."/>
            <person name="Roy S.W."/>
            <person name="Marshall W.F."/>
            <person name="Sood P."/>
        </authorList>
    </citation>
    <scope>NUCLEOTIDE SEQUENCE [LARGE SCALE GENOMIC DNA]</scope>
    <source>
        <strain evidence="8">WM001</strain>
    </source>
</reference>
<keyword evidence="5 7" id="KW-1133">Transmembrane helix</keyword>
<feature type="transmembrane region" description="Helical" evidence="7">
    <location>
        <begin position="384"/>
        <end position="403"/>
    </location>
</feature>
<dbReference type="InterPro" id="IPR036259">
    <property type="entry name" value="MFS_trans_sf"/>
</dbReference>
<dbReference type="PANTHER" id="PTHR31585">
    <property type="entry name" value="FOLATE-BIOPTERIN TRANSPORTER 1, CHLOROPLASTIC"/>
    <property type="match status" value="1"/>
</dbReference>
<gene>
    <name evidence="8" type="ORF">SteCoe_17760</name>
</gene>
<evidence type="ECO:0008006" key="10">
    <source>
        <dbReference type="Google" id="ProtNLM"/>
    </source>
</evidence>
<proteinExistence type="inferred from homology"/>
<feature type="transmembrane region" description="Helical" evidence="7">
    <location>
        <begin position="349"/>
        <end position="372"/>
    </location>
</feature>
<evidence type="ECO:0000256" key="6">
    <source>
        <dbReference type="ARBA" id="ARBA00023136"/>
    </source>
</evidence>
<evidence type="ECO:0000313" key="8">
    <source>
        <dbReference type="EMBL" id="OMJ81710.1"/>
    </source>
</evidence>
<dbReference type="SUPFAM" id="SSF103473">
    <property type="entry name" value="MFS general substrate transporter"/>
    <property type="match status" value="1"/>
</dbReference>
<dbReference type="CDD" id="cd17484">
    <property type="entry name" value="MFS_FBT"/>
    <property type="match status" value="1"/>
</dbReference>
<dbReference type="InterPro" id="IPR039309">
    <property type="entry name" value="BT1"/>
</dbReference>
<comment type="caution">
    <text evidence="8">The sequence shown here is derived from an EMBL/GenBank/DDBJ whole genome shotgun (WGS) entry which is preliminary data.</text>
</comment>
<feature type="transmembrane region" description="Helical" evidence="7">
    <location>
        <begin position="283"/>
        <end position="305"/>
    </location>
</feature>
<dbReference type="EMBL" id="MPUH01000369">
    <property type="protein sequence ID" value="OMJ81710.1"/>
    <property type="molecule type" value="Genomic_DNA"/>
</dbReference>
<feature type="transmembrane region" description="Helical" evidence="7">
    <location>
        <begin position="168"/>
        <end position="186"/>
    </location>
</feature>
<feature type="transmembrane region" description="Helical" evidence="7">
    <location>
        <begin position="102"/>
        <end position="121"/>
    </location>
</feature>
<evidence type="ECO:0000256" key="3">
    <source>
        <dbReference type="ARBA" id="ARBA00022448"/>
    </source>
</evidence>
<evidence type="ECO:0000256" key="2">
    <source>
        <dbReference type="ARBA" id="ARBA00007015"/>
    </source>
</evidence>
<feature type="transmembrane region" description="Helical" evidence="7">
    <location>
        <begin position="46"/>
        <end position="66"/>
    </location>
</feature>
<evidence type="ECO:0000256" key="1">
    <source>
        <dbReference type="ARBA" id="ARBA00004141"/>
    </source>
</evidence>
<evidence type="ECO:0000256" key="5">
    <source>
        <dbReference type="ARBA" id="ARBA00022989"/>
    </source>
</evidence>
<comment type="subcellular location">
    <subcellularLocation>
        <location evidence="1">Membrane</location>
        <topology evidence="1">Multi-pass membrane protein</topology>
    </subcellularLocation>
</comment>
<feature type="transmembrane region" description="Helical" evidence="7">
    <location>
        <begin position="78"/>
        <end position="96"/>
    </location>
</feature>
<dbReference type="PANTHER" id="PTHR31585:SF6">
    <property type="entry name" value="FOLATE-BIOPTERIN TRANSPORTER 2-RELATED"/>
    <property type="match status" value="1"/>
</dbReference>
<keyword evidence="9" id="KW-1185">Reference proteome</keyword>
<keyword evidence="6 7" id="KW-0472">Membrane</keyword>
<feature type="transmembrane region" description="Helical" evidence="7">
    <location>
        <begin position="142"/>
        <end position="162"/>
    </location>
</feature>
<comment type="similarity">
    <text evidence="2">Belongs to the major facilitator superfamily. Folate-biopterin transporter (TC 2.A.71) family.</text>
</comment>
<name>A0A1R2BY28_9CILI</name>
<feature type="transmembrane region" description="Helical" evidence="7">
    <location>
        <begin position="252"/>
        <end position="271"/>
    </location>
</feature>
<dbReference type="Gene3D" id="1.20.1250.20">
    <property type="entry name" value="MFS general substrate transporter like domains"/>
    <property type="match status" value="1"/>
</dbReference>
<dbReference type="Proteomes" id="UP000187209">
    <property type="component" value="Unassembled WGS sequence"/>
</dbReference>
<dbReference type="Pfam" id="PF03092">
    <property type="entry name" value="BT1"/>
    <property type="match status" value="1"/>
</dbReference>
<feature type="transmembrane region" description="Helical" evidence="7">
    <location>
        <begin position="12"/>
        <end position="34"/>
    </location>
</feature>
<dbReference type="AlphaFoldDB" id="A0A1R2BY28"/>
<dbReference type="OrthoDB" id="754047at2759"/>
<dbReference type="GO" id="GO:0016020">
    <property type="term" value="C:membrane"/>
    <property type="evidence" value="ECO:0007669"/>
    <property type="project" value="UniProtKB-SubCell"/>
</dbReference>
<evidence type="ECO:0000256" key="7">
    <source>
        <dbReference type="SAM" id="Phobius"/>
    </source>
</evidence>
<protein>
    <recommendedName>
        <fullName evidence="10">Major facilitator superfamily (MFS) profile domain-containing protein</fullName>
    </recommendedName>
</protein>
<keyword evidence="3" id="KW-0813">Transport</keyword>
<evidence type="ECO:0000256" key="4">
    <source>
        <dbReference type="ARBA" id="ARBA00022692"/>
    </source>
</evidence>
<organism evidence="8 9">
    <name type="scientific">Stentor coeruleus</name>
    <dbReference type="NCBI Taxonomy" id="5963"/>
    <lineage>
        <taxon>Eukaryota</taxon>
        <taxon>Sar</taxon>
        <taxon>Alveolata</taxon>
        <taxon>Ciliophora</taxon>
        <taxon>Postciliodesmatophora</taxon>
        <taxon>Heterotrichea</taxon>
        <taxon>Heterotrichida</taxon>
        <taxon>Stentoridae</taxon>
        <taxon>Stentor</taxon>
    </lineage>
</organism>
<evidence type="ECO:0000313" key="9">
    <source>
        <dbReference type="Proteomes" id="UP000187209"/>
    </source>
</evidence>
<keyword evidence="4 7" id="KW-0812">Transmembrane</keyword>
<accession>A0A1R2BY28</accession>
<sequence>MIETFGFNTLAILFCVYWSQGLTSLNSLAITLYYKDLFHLDPAYTQYIRGFSFVAWLIKPVYGLISDNIPIVGYHRKSYLFIWGGVGVLSMLSILFHKSLFWSILALFTNQLSLAFCDVIADAIMVEKSRKNETASSALQSFCWIVLSIGGFIGSILGGVLLETLSPKTVIAFSSICPLLIALSSFNFQETPSELKNCRDQVQTLLKAIKKPQILKPLLFIIILGGITPRYSELLTYYMTDVLKFSTTFLGTLSIAAYISIIIGSFIYYYYLKNLEYRSTICIGQLALLFINFIDLGLVTNSYIYLGLPSWVFAISGDVLNEVVSFTFRAMPLLVMSAKICPVGIEGTFYAFFMSVINISFEISGFIGGLLVQLFKVKTGSYDLFWLLVVIQISSQLIPLLFLKLIPKNGLEYDEMLELEANESGPDNDKREII</sequence>